<accession>A0A561EMW6</accession>
<evidence type="ECO:0000313" key="1">
    <source>
        <dbReference type="EMBL" id="TWE16954.1"/>
    </source>
</evidence>
<protein>
    <submittedName>
        <fullName evidence="1">Uncharacterized protein</fullName>
    </submittedName>
</protein>
<organism evidence="1 2">
    <name type="scientific">Kitasatospora atroaurantiaca</name>
    <dbReference type="NCBI Taxonomy" id="285545"/>
    <lineage>
        <taxon>Bacteria</taxon>
        <taxon>Bacillati</taxon>
        <taxon>Actinomycetota</taxon>
        <taxon>Actinomycetes</taxon>
        <taxon>Kitasatosporales</taxon>
        <taxon>Streptomycetaceae</taxon>
        <taxon>Kitasatospora</taxon>
    </lineage>
</organism>
<dbReference type="Proteomes" id="UP000318416">
    <property type="component" value="Unassembled WGS sequence"/>
</dbReference>
<comment type="caution">
    <text evidence="1">The sequence shown here is derived from an EMBL/GenBank/DDBJ whole genome shotgun (WGS) entry which is preliminary data.</text>
</comment>
<dbReference type="AlphaFoldDB" id="A0A561EMW6"/>
<dbReference type="RefSeq" id="WP_145789433.1">
    <property type="nucleotide sequence ID" value="NZ_BAAABR010000054.1"/>
</dbReference>
<proteinExistence type="predicted"/>
<gene>
    <name evidence="1" type="ORF">FB465_1949</name>
</gene>
<dbReference type="EMBL" id="VIVR01000001">
    <property type="protein sequence ID" value="TWE16954.1"/>
    <property type="molecule type" value="Genomic_DNA"/>
</dbReference>
<reference evidence="1 2" key="1">
    <citation type="submission" date="2019-06" db="EMBL/GenBank/DDBJ databases">
        <title>Sequencing the genomes of 1000 actinobacteria strains.</title>
        <authorList>
            <person name="Klenk H.-P."/>
        </authorList>
    </citation>
    <scope>NUCLEOTIDE SEQUENCE [LARGE SCALE GENOMIC DNA]</scope>
    <source>
        <strain evidence="1 2">DSM 41649</strain>
    </source>
</reference>
<name>A0A561EMW6_9ACTN</name>
<keyword evidence="2" id="KW-1185">Reference proteome</keyword>
<evidence type="ECO:0000313" key="2">
    <source>
        <dbReference type="Proteomes" id="UP000318416"/>
    </source>
</evidence>
<sequence>MRVAQDEIPGLWIEEIQQPEEQSDASIQQQFEAFHGLNPWVLDALEALTADCVNNGFAHVGIGMLFELLRWRYGLHTHGDPFKLNNNFRSRYARLLIERHPEWISVFEVRALRAA</sequence>
<dbReference type="OrthoDB" id="4736593at2"/>